<feature type="non-terminal residue" evidence="2">
    <location>
        <position position="103"/>
    </location>
</feature>
<sequence length="103" mass="11122">MAPTKQQEQNTLRGKTPATHPNPNSSGQSSMMAAPHPNLSIADLSNDILVKDMTISELQRHLKEIGGATVAVCNQAAVTDDLTAHLMGDKTLNKGDEEFKRKL</sequence>
<protein>
    <submittedName>
        <fullName evidence="2">Uncharacterized protein</fullName>
    </submittedName>
</protein>
<keyword evidence="3" id="KW-1185">Reference proteome</keyword>
<dbReference type="AlphaFoldDB" id="A0A7D9KFF9"/>
<feature type="compositionally biased region" description="Polar residues" evidence="1">
    <location>
        <begin position="1"/>
        <end position="31"/>
    </location>
</feature>
<name>A0A7D9KFF9_PARCT</name>
<evidence type="ECO:0000313" key="2">
    <source>
        <dbReference type="EMBL" id="CAB4045050.1"/>
    </source>
</evidence>
<gene>
    <name evidence="2" type="ORF">PACLA_8A032035</name>
</gene>
<comment type="caution">
    <text evidence="2">The sequence shown here is derived from an EMBL/GenBank/DDBJ whole genome shotgun (WGS) entry which is preliminary data.</text>
</comment>
<evidence type="ECO:0000256" key="1">
    <source>
        <dbReference type="SAM" id="MobiDB-lite"/>
    </source>
</evidence>
<organism evidence="2 3">
    <name type="scientific">Paramuricea clavata</name>
    <name type="common">Red gorgonian</name>
    <name type="synonym">Violescent sea-whip</name>
    <dbReference type="NCBI Taxonomy" id="317549"/>
    <lineage>
        <taxon>Eukaryota</taxon>
        <taxon>Metazoa</taxon>
        <taxon>Cnidaria</taxon>
        <taxon>Anthozoa</taxon>
        <taxon>Octocorallia</taxon>
        <taxon>Malacalcyonacea</taxon>
        <taxon>Plexauridae</taxon>
        <taxon>Paramuricea</taxon>
    </lineage>
</organism>
<accession>A0A7D9KFF9</accession>
<evidence type="ECO:0000313" key="3">
    <source>
        <dbReference type="Proteomes" id="UP001152795"/>
    </source>
</evidence>
<reference evidence="2" key="1">
    <citation type="submission" date="2020-04" db="EMBL/GenBank/DDBJ databases">
        <authorList>
            <person name="Alioto T."/>
            <person name="Alioto T."/>
            <person name="Gomez Garrido J."/>
        </authorList>
    </citation>
    <scope>NUCLEOTIDE SEQUENCE</scope>
    <source>
        <strain evidence="2">A484AB</strain>
    </source>
</reference>
<proteinExistence type="predicted"/>
<dbReference type="EMBL" id="CACRXK020037446">
    <property type="protein sequence ID" value="CAB4045050.1"/>
    <property type="molecule type" value="Genomic_DNA"/>
</dbReference>
<feature type="region of interest" description="Disordered" evidence="1">
    <location>
        <begin position="1"/>
        <end position="38"/>
    </location>
</feature>
<dbReference type="Proteomes" id="UP001152795">
    <property type="component" value="Unassembled WGS sequence"/>
</dbReference>